<protein>
    <recommendedName>
        <fullName evidence="6">Peroxisomal ATPase PEX1</fullName>
    </recommendedName>
    <alternativeName>
        <fullName evidence="5">Peroxin-1</fullName>
    </alternativeName>
</protein>
<keyword evidence="4" id="KW-0067">ATP-binding</keyword>
<accession>A0A8T9CGU3</accession>
<name>A0A8T9CGU3_9HELO</name>
<evidence type="ECO:0000256" key="6">
    <source>
        <dbReference type="ARBA" id="ARBA00034532"/>
    </source>
</evidence>
<dbReference type="GO" id="GO:0042254">
    <property type="term" value="P:ribosome biogenesis"/>
    <property type="evidence" value="ECO:0007669"/>
    <property type="project" value="TreeGrafter"/>
</dbReference>
<dbReference type="InterPro" id="IPR041569">
    <property type="entry name" value="AAA_lid_3"/>
</dbReference>
<evidence type="ECO:0000256" key="5">
    <source>
        <dbReference type="ARBA" id="ARBA00032509"/>
    </source>
</evidence>
<reference evidence="10 11" key="1">
    <citation type="submission" date="2018-05" db="EMBL/GenBank/DDBJ databases">
        <title>Genome sequencing and assembly of the regulated plant pathogen Lachnellula willkommii and related sister species for the development of diagnostic species identification markers.</title>
        <authorList>
            <person name="Giroux E."/>
            <person name="Bilodeau G."/>
        </authorList>
    </citation>
    <scope>NUCLEOTIDE SEQUENCE [LARGE SCALE GENOMIC DNA]</scope>
    <source>
        <strain evidence="10 11">CBS 268.59</strain>
    </source>
</reference>
<dbReference type="InterPro" id="IPR003959">
    <property type="entry name" value="ATPase_AAA_core"/>
</dbReference>
<evidence type="ECO:0000256" key="1">
    <source>
        <dbReference type="ARBA" id="ARBA00006914"/>
    </source>
</evidence>
<dbReference type="PROSITE" id="PS00674">
    <property type="entry name" value="AAA"/>
    <property type="match status" value="2"/>
</dbReference>
<dbReference type="GO" id="GO:0003723">
    <property type="term" value="F:RNA binding"/>
    <property type="evidence" value="ECO:0007669"/>
    <property type="project" value="TreeGrafter"/>
</dbReference>
<dbReference type="SMART" id="SM00382">
    <property type="entry name" value="AAA"/>
    <property type="match status" value="2"/>
</dbReference>
<organism evidence="10 11">
    <name type="scientific">Lachnellula suecica</name>
    <dbReference type="NCBI Taxonomy" id="602035"/>
    <lineage>
        <taxon>Eukaryota</taxon>
        <taxon>Fungi</taxon>
        <taxon>Dikarya</taxon>
        <taxon>Ascomycota</taxon>
        <taxon>Pezizomycotina</taxon>
        <taxon>Leotiomycetes</taxon>
        <taxon>Helotiales</taxon>
        <taxon>Lachnaceae</taxon>
        <taxon>Lachnellula</taxon>
    </lineage>
</organism>
<dbReference type="GO" id="GO:0007031">
    <property type="term" value="P:peroxisome organization"/>
    <property type="evidence" value="ECO:0007669"/>
    <property type="project" value="UniProtKB-KW"/>
</dbReference>
<dbReference type="GO" id="GO:0016887">
    <property type="term" value="F:ATP hydrolysis activity"/>
    <property type="evidence" value="ECO:0007669"/>
    <property type="project" value="InterPro"/>
</dbReference>
<dbReference type="FunFam" id="3.40.50.300:FF:000365">
    <property type="entry name" value="Ribosome biogenesis ATPase RIX7"/>
    <property type="match status" value="1"/>
</dbReference>
<dbReference type="PANTHER" id="PTHR23077">
    <property type="entry name" value="AAA-FAMILY ATPASE"/>
    <property type="match status" value="1"/>
</dbReference>
<dbReference type="Pfam" id="PF17862">
    <property type="entry name" value="AAA_lid_3"/>
    <property type="match status" value="1"/>
</dbReference>
<evidence type="ECO:0000259" key="9">
    <source>
        <dbReference type="SMART" id="SM00382"/>
    </source>
</evidence>
<dbReference type="InterPro" id="IPR027417">
    <property type="entry name" value="P-loop_NTPase"/>
</dbReference>
<comment type="catalytic activity">
    <reaction evidence="7">
        <text>ATP + H2O = ADP + phosphate + H(+)</text>
        <dbReference type="Rhea" id="RHEA:13065"/>
        <dbReference type="ChEBI" id="CHEBI:15377"/>
        <dbReference type="ChEBI" id="CHEBI:15378"/>
        <dbReference type="ChEBI" id="CHEBI:30616"/>
        <dbReference type="ChEBI" id="CHEBI:43474"/>
        <dbReference type="ChEBI" id="CHEBI:456216"/>
    </reaction>
    <physiologicalReaction direction="left-to-right" evidence="7">
        <dbReference type="Rhea" id="RHEA:13066"/>
    </physiologicalReaction>
</comment>
<sequence>MARITLSQGLDREVYAVVQTIIDRQDGKRPSISAVYDSIKHSNSGLKRRAKKQLEDSIERVLDVIKRDREEEEDESMEGDFEGIEENVPILDSNLVNKSITRMWAKSGAVATTPTAVPMRTDSPVKPDRNTNGEPKQKRRKADRGPTKDIDRAPPVSISLDDLGGVEDVIEELTEAVAMPMWYPEPYLHTGIQPARGVLLHGPPGCGKTMIANALAAEIGVSFIPLSAPSLVAGMSGESEKKIREVFEEAKRMAPCLVFIDEIDVIMGKRESAQREMEKRIVAQMLTCMDDMALEKTDGKPVMIIAATNRPDSLDPALRRAGRFNKEINLGVPNEAAREQILKALTRKLTLAEDFNYQALAKSTPGYVGADLNDLVSVAGTEAMKRLLAIIKMRAAADENLTLEPDPSKPKLAAFRALGRHAGNPAPMEDFAITYTDFLTALPKVQPSAKREGFATIPDTTWAHIGALHTVRKQLEMAIVEPIKRPHDFKRKGLTAPAGVLLHGPPGCGKTLLAKAVANESKANFISIKGPELLNKYVGESERAVRQVFERARSSVPCILFFDELDALVPKRDDSLSESSSRVVNTLLTELDGLSDRAGIYVVGATNRREIIDPAILRPGRLGTSILIELPTEDERVAILKALYRKALPSATSAEIDALESVARDKRCEGFSGADLGNLRQVAAEASLVREALEGCELPIERVDWEVALKTVKPSVKKRGEISKFLGV</sequence>
<dbReference type="Pfam" id="PF00004">
    <property type="entry name" value="AAA"/>
    <property type="match status" value="2"/>
</dbReference>
<dbReference type="OrthoDB" id="27435at2759"/>
<comment type="caution">
    <text evidence="10">The sequence shown here is derived from an EMBL/GenBank/DDBJ whole genome shotgun (WGS) entry which is preliminary data.</text>
</comment>
<feature type="region of interest" description="Disordered" evidence="8">
    <location>
        <begin position="111"/>
        <end position="158"/>
    </location>
</feature>
<dbReference type="Proteomes" id="UP000469558">
    <property type="component" value="Unassembled WGS sequence"/>
</dbReference>
<keyword evidence="3" id="KW-0547">Nucleotide-binding</keyword>
<evidence type="ECO:0000256" key="8">
    <source>
        <dbReference type="SAM" id="MobiDB-lite"/>
    </source>
</evidence>
<evidence type="ECO:0000256" key="3">
    <source>
        <dbReference type="ARBA" id="ARBA00022741"/>
    </source>
</evidence>
<keyword evidence="11" id="KW-1185">Reference proteome</keyword>
<dbReference type="Gene3D" id="3.40.50.300">
    <property type="entry name" value="P-loop containing nucleotide triphosphate hydrolases"/>
    <property type="match status" value="2"/>
</dbReference>
<dbReference type="AlphaFoldDB" id="A0A8T9CGU3"/>
<proteinExistence type="inferred from homology"/>
<feature type="compositionally biased region" description="Basic and acidic residues" evidence="8">
    <location>
        <begin position="143"/>
        <end position="152"/>
    </location>
</feature>
<gene>
    <name evidence="10" type="ORF">LSUE1_G001836</name>
</gene>
<dbReference type="FunFam" id="3.40.50.300:FF:000149">
    <property type="entry name" value="Nuclear valosin-containing protein-like"/>
    <property type="match status" value="1"/>
</dbReference>
<dbReference type="GO" id="GO:0005634">
    <property type="term" value="C:nucleus"/>
    <property type="evidence" value="ECO:0007669"/>
    <property type="project" value="TreeGrafter"/>
</dbReference>
<dbReference type="Gene3D" id="1.10.8.60">
    <property type="match status" value="2"/>
</dbReference>
<evidence type="ECO:0000313" key="11">
    <source>
        <dbReference type="Proteomes" id="UP000469558"/>
    </source>
</evidence>
<keyword evidence="2" id="KW-0962">Peroxisome biogenesis</keyword>
<dbReference type="GO" id="GO:1990275">
    <property type="term" value="F:preribosome binding"/>
    <property type="evidence" value="ECO:0007669"/>
    <property type="project" value="TreeGrafter"/>
</dbReference>
<feature type="domain" description="AAA+ ATPase" evidence="9">
    <location>
        <begin position="194"/>
        <end position="334"/>
    </location>
</feature>
<dbReference type="GO" id="GO:0005524">
    <property type="term" value="F:ATP binding"/>
    <property type="evidence" value="ECO:0007669"/>
    <property type="project" value="UniProtKB-KW"/>
</dbReference>
<dbReference type="PANTHER" id="PTHR23077:SF171">
    <property type="entry name" value="NUCLEAR VALOSIN-CONTAINING PROTEIN-LIKE"/>
    <property type="match status" value="1"/>
</dbReference>
<evidence type="ECO:0000313" key="10">
    <source>
        <dbReference type="EMBL" id="TVY84396.1"/>
    </source>
</evidence>
<dbReference type="InterPro" id="IPR003593">
    <property type="entry name" value="AAA+_ATPase"/>
</dbReference>
<evidence type="ECO:0000256" key="7">
    <source>
        <dbReference type="ARBA" id="ARBA00048778"/>
    </source>
</evidence>
<dbReference type="FunFam" id="1.10.8.60:FF:000081">
    <property type="entry name" value="AAA family ATPase/60S ribosome export protein"/>
    <property type="match status" value="1"/>
</dbReference>
<dbReference type="InterPro" id="IPR003960">
    <property type="entry name" value="ATPase_AAA_CS"/>
</dbReference>
<dbReference type="EMBL" id="QGMK01000088">
    <property type="protein sequence ID" value="TVY84396.1"/>
    <property type="molecule type" value="Genomic_DNA"/>
</dbReference>
<feature type="domain" description="AAA+ ATPase" evidence="9">
    <location>
        <begin position="496"/>
        <end position="632"/>
    </location>
</feature>
<evidence type="ECO:0000256" key="2">
    <source>
        <dbReference type="ARBA" id="ARBA00022593"/>
    </source>
</evidence>
<dbReference type="InterPro" id="IPR050168">
    <property type="entry name" value="AAA_ATPase_domain"/>
</dbReference>
<evidence type="ECO:0000256" key="4">
    <source>
        <dbReference type="ARBA" id="ARBA00022840"/>
    </source>
</evidence>
<comment type="similarity">
    <text evidence="1">Belongs to the AAA ATPase family.</text>
</comment>
<dbReference type="SUPFAM" id="SSF52540">
    <property type="entry name" value="P-loop containing nucleoside triphosphate hydrolases"/>
    <property type="match status" value="2"/>
</dbReference>